<comment type="caution">
    <text evidence="8">The sequence shown here is derived from an EMBL/GenBank/DDBJ whole genome shotgun (WGS) entry which is preliminary data.</text>
</comment>
<dbReference type="SUPFAM" id="SSF50630">
    <property type="entry name" value="Acid proteases"/>
    <property type="match status" value="1"/>
</dbReference>
<evidence type="ECO:0000256" key="6">
    <source>
        <dbReference type="SAM" id="MobiDB-lite"/>
    </source>
</evidence>
<keyword evidence="4" id="KW-1015">Disulfide bond</keyword>
<feature type="disulfide bond" evidence="4">
    <location>
        <begin position="303"/>
        <end position="346"/>
    </location>
</feature>
<dbReference type="PROSITE" id="PS51767">
    <property type="entry name" value="PEPTIDASE_A1"/>
    <property type="match status" value="1"/>
</dbReference>
<dbReference type="GO" id="GO:0004190">
    <property type="term" value="F:aspartic-type endopeptidase activity"/>
    <property type="evidence" value="ECO:0007669"/>
    <property type="project" value="UniProtKB-KW"/>
</dbReference>
<evidence type="ECO:0000313" key="8">
    <source>
        <dbReference type="EMBL" id="OZJ05247.1"/>
    </source>
</evidence>
<keyword evidence="5" id="KW-0378">Hydrolase</keyword>
<evidence type="ECO:0000256" key="1">
    <source>
        <dbReference type="ARBA" id="ARBA00007447"/>
    </source>
</evidence>
<gene>
    <name evidence="8" type="ORF">BZG36_02306</name>
</gene>
<dbReference type="GO" id="GO:0006508">
    <property type="term" value="P:proteolysis"/>
    <property type="evidence" value="ECO:0007669"/>
    <property type="project" value="UniProtKB-KW"/>
</dbReference>
<comment type="similarity">
    <text evidence="1 5">Belongs to the peptidase A1 family.</text>
</comment>
<keyword evidence="5" id="KW-0645">Protease</keyword>
<evidence type="ECO:0000256" key="3">
    <source>
        <dbReference type="PIRSR" id="PIRSR601461-1"/>
    </source>
</evidence>
<dbReference type="InterPro" id="IPR001461">
    <property type="entry name" value="Aspartic_peptidase_A1"/>
</dbReference>
<reference evidence="8 9" key="1">
    <citation type="journal article" date="2017" name="Mycologia">
        <title>Bifiguratus adelaidae, gen. et sp. nov., a new member of Mucoromycotina in endophytic and soil-dwelling habitats.</title>
        <authorList>
            <person name="Torres-Cruz T.J."/>
            <person name="Billingsley Tobias T.L."/>
            <person name="Almatruk M."/>
            <person name="Hesse C."/>
            <person name="Kuske C.R."/>
            <person name="Desiro A."/>
            <person name="Benucci G.M."/>
            <person name="Bonito G."/>
            <person name="Stajich J.E."/>
            <person name="Dunlap C."/>
            <person name="Arnold A.E."/>
            <person name="Porras-Alfaro A."/>
        </authorList>
    </citation>
    <scope>NUCLEOTIDE SEQUENCE [LARGE SCALE GENOMIC DNA]</scope>
    <source>
        <strain evidence="8 9">AZ0501</strain>
    </source>
</reference>
<dbReference type="InterPro" id="IPR021109">
    <property type="entry name" value="Peptidase_aspartic_dom_sf"/>
</dbReference>
<evidence type="ECO:0000259" key="7">
    <source>
        <dbReference type="PROSITE" id="PS51767"/>
    </source>
</evidence>
<sequence length="394" mass="41928">MVGLSDAQVTAKLSRGSKNNNPVKAAKASKARWGIGLSRMSGTSSPMTNAEWSYLIDIDIGHPAQPFAVIFDTGSSTTWVVGKNCKTCVGNSHSFNSAKSKTFKNTSLALSITYGSGYADGRIGEDILSLGSISIPDFYFGVGSDVDSVNTQGGVDGIMGMGPDALSKGSNSGDKLLPTPVSLMKAKGLVPHNMFSVVFAPAPNGQLTSVNGEVTFGGLPPSNSYKGAVTWKPITFKSGAKNYWGIDIDSVKVGGQTVMNRVTAVVDTGTTLIAVSPNYIRNLYKRIPGYQFSPSLGLYHVACADLHKLPSVSFYVAGKAFSLNPYQYTAPSWEEASWGVTKKDRCVTYIIDSNLPDGVDIILGQKFLEYFVSVYDAEHKRVGLAPANVKIPTS</sequence>
<accession>A0A261Y3P6</accession>
<dbReference type="EMBL" id="MVBO01000019">
    <property type="protein sequence ID" value="OZJ05247.1"/>
    <property type="molecule type" value="Genomic_DNA"/>
</dbReference>
<feature type="region of interest" description="Disordered" evidence="6">
    <location>
        <begin position="1"/>
        <end position="25"/>
    </location>
</feature>
<protein>
    <recommendedName>
        <fullName evidence="7">Peptidase A1 domain-containing protein</fullName>
    </recommendedName>
</protein>
<dbReference type="InterPro" id="IPR033121">
    <property type="entry name" value="PEPTIDASE_A1"/>
</dbReference>
<dbReference type="PANTHER" id="PTHR47966:SF51">
    <property type="entry name" value="BETA-SITE APP-CLEAVING ENZYME, ISOFORM A-RELATED"/>
    <property type="match status" value="1"/>
</dbReference>
<evidence type="ECO:0000256" key="2">
    <source>
        <dbReference type="ARBA" id="ARBA00022750"/>
    </source>
</evidence>
<proteinExistence type="inferred from homology"/>
<dbReference type="PROSITE" id="PS00141">
    <property type="entry name" value="ASP_PROTEASE"/>
    <property type="match status" value="2"/>
</dbReference>
<dbReference type="Proteomes" id="UP000242875">
    <property type="component" value="Unassembled WGS sequence"/>
</dbReference>
<dbReference type="PRINTS" id="PR00792">
    <property type="entry name" value="PEPSIN"/>
</dbReference>
<evidence type="ECO:0000313" key="9">
    <source>
        <dbReference type="Proteomes" id="UP000242875"/>
    </source>
</evidence>
<evidence type="ECO:0000256" key="5">
    <source>
        <dbReference type="RuleBase" id="RU000454"/>
    </source>
</evidence>
<feature type="active site" evidence="3">
    <location>
        <position position="72"/>
    </location>
</feature>
<dbReference type="CDD" id="cd05471">
    <property type="entry name" value="pepsin_like"/>
    <property type="match status" value="1"/>
</dbReference>
<feature type="active site" evidence="3">
    <location>
        <position position="267"/>
    </location>
</feature>
<feature type="domain" description="Peptidase A1" evidence="7">
    <location>
        <begin position="54"/>
        <end position="385"/>
    </location>
</feature>
<evidence type="ECO:0000256" key="4">
    <source>
        <dbReference type="PIRSR" id="PIRSR601461-2"/>
    </source>
</evidence>
<dbReference type="Gene3D" id="2.40.70.10">
    <property type="entry name" value="Acid Proteases"/>
    <property type="match status" value="2"/>
</dbReference>
<dbReference type="InterPro" id="IPR034164">
    <property type="entry name" value="Pepsin-like_dom"/>
</dbReference>
<dbReference type="OrthoDB" id="660550at2759"/>
<name>A0A261Y3P6_9FUNG</name>
<dbReference type="PANTHER" id="PTHR47966">
    <property type="entry name" value="BETA-SITE APP-CLEAVING ENZYME, ISOFORM A-RELATED"/>
    <property type="match status" value="1"/>
</dbReference>
<dbReference type="Pfam" id="PF00026">
    <property type="entry name" value="Asp"/>
    <property type="match status" value="1"/>
</dbReference>
<keyword evidence="2 5" id="KW-0064">Aspartyl protease</keyword>
<dbReference type="AlphaFoldDB" id="A0A261Y3P6"/>
<organism evidence="8 9">
    <name type="scientific">Bifiguratus adelaidae</name>
    <dbReference type="NCBI Taxonomy" id="1938954"/>
    <lineage>
        <taxon>Eukaryota</taxon>
        <taxon>Fungi</taxon>
        <taxon>Fungi incertae sedis</taxon>
        <taxon>Mucoromycota</taxon>
        <taxon>Mucoromycotina</taxon>
        <taxon>Endogonomycetes</taxon>
        <taxon>Endogonales</taxon>
        <taxon>Endogonales incertae sedis</taxon>
        <taxon>Bifiguratus</taxon>
    </lineage>
</organism>
<keyword evidence="9" id="KW-1185">Reference proteome</keyword>
<dbReference type="InterPro" id="IPR001969">
    <property type="entry name" value="Aspartic_peptidase_AS"/>
</dbReference>